<keyword evidence="3 7" id="KW-0032">Aminotransferase</keyword>
<dbReference type="Proteomes" id="UP000515847">
    <property type="component" value="Chromosome"/>
</dbReference>
<dbReference type="GO" id="GO:0008168">
    <property type="term" value="F:methyltransferase activity"/>
    <property type="evidence" value="ECO:0007669"/>
    <property type="project" value="UniProtKB-KW"/>
</dbReference>
<organism evidence="11 12">
    <name type="scientific">Thermanaerosceptrum fracticalcis</name>
    <dbReference type="NCBI Taxonomy" id="1712410"/>
    <lineage>
        <taxon>Bacteria</taxon>
        <taxon>Bacillati</taxon>
        <taxon>Bacillota</taxon>
        <taxon>Clostridia</taxon>
        <taxon>Eubacteriales</taxon>
        <taxon>Peptococcaceae</taxon>
        <taxon>Thermanaerosceptrum</taxon>
    </lineage>
</organism>
<evidence type="ECO:0000256" key="1">
    <source>
        <dbReference type="ARBA" id="ARBA00008609"/>
    </source>
</evidence>
<dbReference type="OrthoDB" id="9774591at2"/>
<dbReference type="FunFam" id="4.10.1250.10:FF:000001">
    <property type="entry name" value="Aminomethyltransferase"/>
    <property type="match status" value="1"/>
</dbReference>
<dbReference type="EMBL" id="CP045798">
    <property type="protein sequence ID" value="QNB45175.1"/>
    <property type="molecule type" value="Genomic_DNA"/>
</dbReference>
<feature type="domain" description="GCVT N-terminal" evidence="9">
    <location>
        <begin position="9"/>
        <end position="264"/>
    </location>
</feature>
<dbReference type="Pfam" id="PF08669">
    <property type="entry name" value="GCV_T_C"/>
    <property type="match status" value="1"/>
</dbReference>
<proteinExistence type="inferred from homology"/>
<dbReference type="GO" id="GO:0008483">
    <property type="term" value="F:transaminase activity"/>
    <property type="evidence" value="ECO:0007669"/>
    <property type="project" value="UniProtKB-KW"/>
</dbReference>
<dbReference type="AlphaFoldDB" id="A0A7G6DZC1"/>
<evidence type="ECO:0000313" key="11">
    <source>
        <dbReference type="EMBL" id="QNB45175.1"/>
    </source>
</evidence>
<dbReference type="FunFam" id="3.30.70.1400:FF:000001">
    <property type="entry name" value="Aminomethyltransferase"/>
    <property type="match status" value="1"/>
</dbReference>
<dbReference type="InterPro" id="IPR006222">
    <property type="entry name" value="GCVT_N"/>
</dbReference>
<dbReference type="GO" id="GO:0005829">
    <property type="term" value="C:cytosol"/>
    <property type="evidence" value="ECO:0007669"/>
    <property type="project" value="TreeGrafter"/>
</dbReference>
<dbReference type="GO" id="GO:0004047">
    <property type="term" value="F:aminomethyltransferase activity"/>
    <property type="evidence" value="ECO:0007669"/>
    <property type="project" value="UniProtKB-UniRule"/>
</dbReference>
<dbReference type="Gene3D" id="2.40.30.110">
    <property type="entry name" value="Aminomethyltransferase beta-barrel domains"/>
    <property type="match status" value="1"/>
</dbReference>
<evidence type="ECO:0000259" key="10">
    <source>
        <dbReference type="Pfam" id="PF08669"/>
    </source>
</evidence>
<dbReference type="FunFam" id="2.40.30.110:FF:000003">
    <property type="entry name" value="Aminomethyltransferase"/>
    <property type="match status" value="1"/>
</dbReference>
<dbReference type="Gene3D" id="3.30.1360.120">
    <property type="entry name" value="Probable tRNA modification gtpase trme, domain 1"/>
    <property type="match status" value="1"/>
</dbReference>
<dbReference type="PANTHER" id="PTHR43757">
    <property type="entry name" value="AMINOMETHYLTRANSFERASE"/>
    <property type="match status" value="1"/>
</dbReference>
<dbReference type="GO" id="GO:0005960">
    <property type="term" value="C:glycine cleavage complex"/>
    <property type="evidence" value="ECO:0007669"/>
    <property type="project" value="InterPro"/>
</dbReference>
<dbReference type="EC" id="2.1.2.10" evidence="2 7"/>
<gene>
    <name evidence="7 11" type="primary">gcvT</name>
    <name evidence="11" type="ORF">BR63_01865</name>
</gene>
<dbReference type="SUPFAM" id="SSF101790">
    <property type="entry name" value="Aminomethyltransferase beta-barrel domain"/>
    <property type="match status" value="1"/>
</dbReference>
<evidence type="ECO:0000313" key="12">
    <source>
        <dbReference type="Proteomes" id="UP000515847"/>
    </source>
</evidence>
<dbReference type="Gene3D" id="4.10.1250.10">
    <property type="entry name" value="Aminomethyltransferase fragment"/>
    <property type="match status" value="1"/>
</dbReference>
<sequence>MGELKKTTLYELHKKLGAKMVEFSGWEMPVQYTGIIEEHKAVRSAAGLFDVSHMGEILVKGPGALALIQKLITNDAAKLTVGQALYSPMCYSSGGIVDDLLVYRLGDDEYWLVVNASNKDKDFGWIKDHQEGKVTVEDISDKTGQIALQGPRSQEILSQITDINLGEIKYFRFVWAETAGVKTLVSRTGYTGEDGFELYMNAEGAPKVWQALLEAGKDYGLVPVGLGARDTLRFEARLPLYGHELNEEYTPLEAGLGSFVALSKAEDFIGKEALSKQKAEGITRKLVGFEMLDRGIPRAGYRIEKNNISIGEVTSGSFAPSLGKNLGLGYVKSAEAVLDNEITVIIRDKGLRARIIKTPFYKREVK</sequence>
<evidence type="ECO:0000256" key="4">
    <source>
        <dbReference type="ARBA" id="ARBA00022679"/>
    </source>
</evidence>
<dbReference type="GO" id="GO:0032259">
    <property type="term" value="P:methylation"/>
    <property type="evidence" value="ECO:0007669"/>
    <property type="project" value="UniProtKB-KW"/>
</dbReference>
<dbReference type="PANTHER" id="PTHR43757:SF2">
    <property type="entry name" value="AMINOMETHYLTRANSFERASE, MITOCHONDRIAL"/>
    <property type="match status" value="1"/>
</dbReference>
<evidence type="ECO:0000256" key="2">
    <source>
        <dbReference type="ARBA" id="ARBA00012616"/>
    </source>
</evidence>
<keyword evidence="12" id="KW-1185">Reference proteome</keyword>
<evidence type="ECO:0000256" key="3">
    <source>
        <dbReference type="ARBA" id="ARBA00022576"/>
    </source>
</evidence>
<feature type="domain" description="Aminomethyltransferase C-terminal" evidence="10">
    <location>
        <begin position="284"/>
        <end position="362"/>
    </location>
</feature>
<reference evidence="11 12" key="1">
    <citation type="journal article" date="2019" name="Front. Microbiol.">
        <title>Thermoanaerosceptrum fracticalcis gen. nov. sp. nov., a Novel Fumarate-Fermenting Microorganism From a Deep Fractured Carbonate Aquifer of the US Great Basin.</title>
        <authorList>
            <person name="Hamilton-Brehm S.D."/>
            <person name="Stewart L.E."/>
            <person name="Zavarin M."/>
            <person name="Caldwell M."/>
            <person name="Lawson P.A."/>
            <person name="Onstott T.C."/>
            <person name="Grzymski J."/>
            <person name="Neveux I."/>
            <person name="Lollar B.S."/>
            <person name="Russell C.E."/>
            <person name="Moser D.P."/>
        </authorList>
    </citation>
    <scope>NUCLEOTIDE SEQUENCE [LARGE SCALE GENOMIC DNA]</scope>
    <source>
        <strain evidence="11 12">DRI-13</strain>
    </source>
</reference>
<evidence type="ECO:0000256" key="7">
    <source>
        <dbReference type="HAMAP-Rule" id="MF_00259"/>
    </source>
</evidence>
<comment type="similarity">
    <text evidence="1 7">Belongs to the GcvT family.</text>
</comment>
<dbReference type="RefSeq" id="WP_034425552.1">
    <property type="nucleotide sequence ID" value="NZ_CP045798.1"/>
</dbReference>
<dbReference type="InterPro" id="IPR013977">
    <property type="entry name" value="GcvT_C"/>
</dbReference>
<evidence type="ECO:0000259" key="9">
    <source>
        <dbReference type="Pfam" id="PF01571"/>
    </source>
</evidence>
<dbReference type="InterPro" id="IPR028896">
    <property type="entry name" value="GcvT/YgfZ/DmdA"/>
</dbReference>
<feature type="binding site" evidence="8">
    <location>
        <position position="197"/>
    </location>
    <ligand>
        <name>substrate</name>
    </ligand>
</feature>
<dbReference type="NCBIfam" id="TIGR00528">
    <property type="entry name" value="gcvT"/>
    <property type="match status" value="1"/>
</dbReference>
<comment type="catalytic activity">
    <reaction evidence="6 7">
        <text>N(6)-[(R)-S(8)-aminomethyldihydrolipoyl]-L-lysyl-[protein] + (6S)-5,6,7,8-tetrahydrofolate = N(6)-[(R)-dihydrolipoyl]-L-lysyl-[protein] + (6R)-5,10-methylene-5,6,7,8-tetrahydrofolate + NH4(+)</text>
        <dbReference type="Rhea" id="RHEA:16945"/>
        <dbReference type="Rhea" id="RHEA-COMP:10475"/>
        <dbReference type="Rhea" id="RHEA-COMP:10492"/>
        <dbReference type="ChEBI" id="CHEBI:15636"/>
        <dbReference type="ChEBI" id="CHEBI:28938"/>
        <dbReference type="ChEBI" id="CHEBI:57453"/>
        <dbReference type="ChEBI" id="CHEBI:83100"/>
        <dbReference type="ChEBI" id="CHEBI:83143"/>
        <dbReference type="EC" id="2.1.2.10"/>
    </reaction>
</comment>
<accession>A0A7G6DZC1</accession>
<dbReference type="GO" id="GO:0019464">
    <property type="term" value="P:glycine decarboxylation via glycine cleavage system"/>
    <property type="evidence" value="ECO:0007669"/>
    <property type="project" value="UniProtKB-UniRule"/>
</dbReference>
<dbReference type="SUPFAM" id="SSF103025">
    <property type="entry name" value="Folate-binding domain"/>
    <property type="match status" value="1"/>
</dbReference>
<comment type="function">
    <text evidence="7">The glycine cleavage system catalyzes the degradation of glycine.</text>
</comment>
<name>A0A7G6DZC1_THEFR</name>
<dbReference type="Pfam" id="PF01571">
    <property type="entry name" value="GCV_T"/>
    <property type="match status" value="1"/>
</dbReference>
<keyword evidence="11" id="KW-0489">Methyltransferase</keyword>
<protein>
    <recommendedName>
        <fullName evidence="2 7">Aminomethyltransferase</fullName>
        <ecNumber evidence="2 7">2.1.2.10</ecNumber>
    </recommendedName>
    <alternativeName>
        <fullName evidence="5 7">Glycine cleavage system T protein</fullName>
    </alternativeName>
</protein>
<dbReference type="InterPro" id="IPR006223">
    <property type="entry name" value="GcvT"/>
</dbReference>
<dbReference type="PIRSF" id="PIRSF006487">
    <property type="entry name" value="GcvT"/>
    <property type="match status" value="1"/>
</dbReference>
<evidence type="ECO:0000256" key="5">
    <source>
        <dbReference type="ARBA" id="ARBA00031395"/>
    </source>
</evidence>
<comment type="subunit">
    <text evidence="7">The glycine cleavage system is composed of four proteins: P, T, L and H.</text>
</comment>
<dbReference type="InterPro" id="IPR027266">
    <property type="entry name" value="TrmE/GcvT-like"/>
</dbReference>
<evidence type="ECO:0000256" key="6">
    <source>
        <dbReference type="ARBA" id="ARBA00047665"/>
    </source>
</evidence>
<dbReference type="Gene3D" id="3.30.70.1400">
    <property type="entry name" value="Aminomethyltransferase beta-barrel domains"/>
    <property type="match status" value="1"/>
</dbReference>
<dbReference type="InterPro" id="IPR022903">
    <property type="entry name" value="GcvT_bac"/>
</dbReference>
<dbReference type="HAMAP" id="MF_00259">
    <property type="entry name" value="GcvT"/>
    <property type="match status" value="1"/>
</dbReference>
<dbReference type="NCBIfam" id="NF001567">
    <property type="entry name" value="PRK00389.1"/>
    <property type="match status" value="1"/>
</dbReference>
<evidence type="ECO:0000256" key="8">
    <source>
        <dbReference type="PIRSR" id="PIRSR006487-1"/>
    </source>
</evidence>
<keyword evidence="4 7" id="KW-0808">Transferase</keyword>
<dbReference type="KEGG" id="tfr:BR63_01865"/>
<dbReference type="InterPro" id="IPR029043">
    <property type="entry name" value="GcvT/YgfZ_C"/>
</dbReference>